<protein>
    <submittedName>
        <fullName evidence="2">Uncharacterized protein</fullName>
    </submittedName>
</protein>
<reference evidence="3" key="1">
    <citation type="submission" date="2016-02" db="EMBL/GenBank/DDBJ databases">
        <title>Draft genome sequence of Microdochium bolleyi, a fungal endophyte of beachgrass.</title>
        <authorList>
            <consortium name="DOE Joint Genome Institute"/>
            <person name="David A.S."/>
            <person name="May G."/>
            <person name="Haridas S."/>
            <person name="Lim J."/>
            <person name="Wang M."/>
            <person name="Labutti K."/>
            <person name="Lipzen A."/>
            <person name="Barry K."/>
            <person name="Grigoriev I.V."/>
        </authorList>
    </citation>
    <scope>NUCLEOTIDE SEQUENCE [LARGE SCALE GENOMIC DNA]</scope>
    <source>
        <strain evidence="3">J235TASD1</strain>
    </source>
</reference>
<name>A0A136J934_9PEZI</name>
<feature type="region of interest" description="Disordered" evidence="1">
    <location>
        <begin position="137"/>
        <end position="195"/>
    </location>
</feature>
<feature type="compositionally biased region" description="Basic and acidic residues" evidence="1">
    <location>
        <begin position="137"/>
        <end position="155"/>
    </location>
</feature>
<proteinExistence type="predicted"/>
<evidence type="ECO:0000313" key="2">
    <source>
        <dbReference type="EMBL" id="KXJ93681.1"/>
    </source>
</evidence>
<evidence type="ECO:0000256" key="1">
    <source>
        <dbReference type="SAM" id="MobiDB-lite"/>
    </source>
</evidence>
<evidence type="ECO:0000313" key="3">
    <source>
        <dbReference type="Proteomes" id="UP000070501"/>
    </source>
</evidence>
<organism evidence="2 3">
    <name type="scientific">Microdochium bolleyi</name>
    <dbReference type="NCBI Taxonomy" id="196109"/>
    <lineage>
        <taxon>Eukaryota</taxon>
        <taxon>Fungi</taxon>
        <taxon>Dikarya</taxon>
        <taxon>Ascomycota</taxon>
        <taxon>Pezizomycotina</taxon>
        <taxon>Sordariomycetes</taxon>
        <taxon>Xylariomycetidae</taxon>
        <taxon>Xylariales</taxon>
        <taxon>Microdochiaceae</taxon>
        <taxon>Microdochium</taxon>
    </lineage>
</organism>
<gene>
    <name evidence="2" type="ORF">Micbo1qcDRAFT_172589</name>
</gene>
<dbReference type="InParanoid" id="A0A136J934"/>
<dbReference type="EMBL" id="KQ964247">
    <property type="protein sequence ID" value="KXJ93681.1"/>
    <property type="molecule type" value="Genomic_DNA"/>
</dbReference>
<keyword evidence="3" id="KW-1185">Reference proteome</keyword>
<feature type="compositionally biased region" description="Basic and acidic residues" evidence="1">
    <location>
        <begin position="184"/>
        <end position="195"/>
    </location>
</feature>
<accession>A0A136J934</accession>
<dbReference type="AlphaFoldDB" id="A0A136J934"/>
<dbReference type="Proteomes" id="UP000070501">
    <property type="component" value="Unassembled WGS sequence"/>
</dbReference>
<sequence length="195" mass="21592">MREDDNRSNRISYLLSIDPIATLRSVTFSDCTHVPTPAFAGDNSPETATGSPKAGLSLVLSPYVYAYFSRAASDRQLTGRAIIPTWDLKVVDRAQAILAESHNGLLGTLLDTTSPRVVSRIETNRRRAHQLHTRLNAKDTHARKSSVADEGHELGRSCAKSKSRMLRMERGDPGDMIPILDDPGAMRDHEFSHRD</sequence>